<organism evidence="2 3">
    <name type="scientific">Xenopus laevis</name>
    <name type="common">African clawed frog</name>
    <dbReference type="NCBI Taxonomy" id="8355"/>
    <lineage>
        <taxon>Eukaryota</taxon>
        <taxon>Metazoa</taxon>
        <taxon>Chordata</taxon>
        <taxon>Craniata</taxon>
        <taxon>Vertebrata</taxon>
        <taxon>Euteleostomi</taxon>
        <taxon>Amphibia</taxon>
        <taxon>Batrachia</taxon>
        <taxon>Anura</taxon>
        <taxon>Pipoidea</taxon>
        <taxon>Pipidae</taxon>
        <taxon>Xenopodinae</taxon>
        <taxon>Xenopus</taxon>
        <taxon>Xenopus</taxon>
    </lineage>
</organism>
<proteinExistence type="predicted"/>
<protein>
    <submittedName>
        <fullName evidence="2">Uncharacterized protein</fullName>
    </submittedName>
</protein>
<evidence type="ECO:0000313" key="3">
    <source>
        <dbReference type="Proteomes" id="UP000694892"/>
    </source>
</evidence>
<evidence type="ECO:0000313" key="2">
    <source>
        <dbReference type="EMBL" id="OCT64427.1"/>
    </source>
</evidence>
<name>A0A974H4B9_XENLA</name>
<dbReference type="EMBL" id="CM004482">
    <property type="protein sequence ID" value="OCT64427.1"/>
    <property type="molecule type" value="Genomic_DNA"/>
</dbReference>
<keyword evidence="1" id="KW-0472">Membrane</keyword>
<dbReference type="Proteomes" id="UP000694892">
    <property type="component" value="Chromosome 9_10L"/>
</dbReference>
<keyword evidence="1" id="KW-1133">Transmembrane helix</keyword>
<accession>A0A974H4B9</accession>
<reference evidence="3" key="1">
    <citation type="journal article" date="2016" name="Nature">
        <title>Genome evolution in the allotetraploid frog Xenopus laevis.</title>
        <authorList>
            <person name="Session A.M."/>
            <person name="Uno Y."/>
            <person name="Kwon T."/>
            <person name="Chapman J.A."/>
            <person name="Toyoda A."/>
            <person name="Takahashi S."/>
            <person name="Fukui A."/>
            <person name="Hikosaka A."/>
            <person name="Suzuki A."/>
            <person name="Kondo M."/>
            <person name="van Heeringen S.J."/>
            <person name="Quigley I."/>
            <person name="Heinz S."/>
            <person name="Ogino H."/>
            <person name="Ochi H."/>
            <person name="Hellsten U."/>
            <person name="Lyons J.B."/>
            <person name="Simakov O."/>
            <person name="Putnam N."/>
            <person name="Stites J."/>
            <person name="Kuroki Y."/>
            <person name="Tanaka T."/>
            <person name="Michiue T."/>
            <person name="Watanabe M."/>
            <person name="Bogdanovic O."/>
            <person name="Lister R."/>
            <person name="Georgiou G."/>
            <person name="Paranjpe S.S."/>
            <person name="van Kruijsbergen I."/>
            <person name="Shu S."/>
            <person name="Carlson J."/>
            <person name="Kinoshita T."/>
            <person name="Ohta Y."/>
            <person name="Mawaribuchi S."/>
            <person name="Jenkins J."/>
            <person name="Grimwood J."/>
            <person name="Schmutz J."/>
            <person name="Mitros T."/>
            <person name="Mozaffari S.V."/>
            <person name="Suzuki Y."/>
            <person name="Haramoto Y."/>
            <person name="Yamamoto T.S."/>
            <person name="Takagi C."/>
            <person name="Heald R."/>
            <person name="Miller K."/>
            <person name="Haudenschild C."/>
            <person name="Kitzman J."/>
            <person name="Nakayama T."/>
            <person name="Izutsu Y."/>
            <person name="Robert J."/>
            <person name="Fortriede J."/>
            <person name="Burns K."/>
            <person name="Lotay V."/>
            <person name="Karimi K."/>
            <person name="Yasuoka Y."/>
            <person name="Dichmann D.S."/>
            <person name="Flajnik M.F."/>
            <person name="Houston D.W."/>
            <person name="Shendure J."/>
            <person name="DuPasquier L."/>
            <person name="Vize P.D."/>
            <person name="Zorn A.M."/>
            <person name="Ito M."/>
            <person name="Marcotte E.M."/>
            <person name="Wallingford J.B."/>
            <person name="Ito Y."/>
            <person name="Asashima M."/>
            <person name="Ueno N."/>
            <person name="Matsuda Y."/>
            <person name="Veenstra G.J."/>
            <person name="Fujiyama A."/>
            <person name="Harland R.M."/>
            <person name="Taira M."/>
            <person name="Rokhsar D.S."/>
        </authorList>
    </citation>
    <scope>NUCLEOTIDE SEQUENCE [LARGE SCALE GENOMIC DNA]</scope>
    <source>
        <strain evidence="3">J</strain>
    </source>
</reference>
<dbReference type="AlphaFoldDB" id="A0A974H4B9"/>
<evidence type="ECO:0000256" key="1">
    <source>
        <dbReference type="SAM" id="Phobius"/>
    </source>
</evidence>
<keyword evidence="1" id="KW-0812">Transmembrane</keyword>
<sequence length="52" mass="6153">MIRLCCRRTRMSRMTGMNLQLEMDGSTDSLLGYRTSLFILIQIFIIFNILCY</sequence>
<feature type="transmembrane region" description="Helical" evidence="1">
    <location>
        <begin position="31"/>
        <end position="51"/>
    </location>
</feature>
<gene>
    <name evidence="2" type="ORF">XELAEV_18045526mg</name>
</gene>